<gene>
    <name evidence="2" type="ORF">BP422_15900</name>
</gene>
<evidence type="ECO:0000313" key="3">
    <source>
        <dbReference type="Proteomes" id="UP000197781"/>
    </source>
</evidence>
<protein>
    <submittedName>
        <fullName evidence="2">Uncharacterized protein</fullName>
    </submittedName>
</protein>
<reference evidence="2 3" key="1">
    <citation type="submission" date="2016-11" db="EMBL/GenBank/DDBJ databases">
        <authorList>
            <person name="Jaros S."/>
            <person name="Januszkiewicz K."/>
            <person name="Wedrychowicz H."/>
        </authorList>
    </citation>
    <scope>NUCLEOTIDE SEQUENCE [LARGE SCALE GENOMIC DNA]</scope>
    <source>
        <strain evidence="2 3">NF2</strain>
    </source>
</reference>
<dbReference type="AlphaFoldDB" id="A0A220MII8"/>
<dbReference type="Proteomes" id="UP000197781">
    <property type="component" value="Chromosome"/>
</dbReference>
<dbReference type="RefSeq" id="WP_088908622.1">
    <property type="nucleotide sequence ID" value="NZ_CP018145.1"/>
</dbReference>
<feature type="region of interest" description="Disordered" evidence="1">
    <location>
        <begin position="1"/>
        <end position="22"/>
    </location>
</feature>
<sequence>MNDDFFPPLTPDDTLCSPDESTQGEVLDPVVYHDLYKLAEEEGLPYFVRLSGTGEVELYLVFESVDAFSEQTRDAVSLEFKAYQNKLLAVIWTLSDPLNPLGFPLTFDIARADERSMALKMIEQPYTSLHYLAYADRELTHIYSESISFSPAEVARTHEMIQALYEGTPDTLPEEVQVREEETESISAMGLPASVFTESGMAFVLRYKRMRDVHGEEGAQHLLMSTVQQAVWVMRRHARSEVRDTSFTVWAAEEGDYAMIVLTPSLSHLFEVVHMSEDEANPFSRFLMTLPEYVQTQDVSPLQLGAYPLLRYESGRLYHLELDEEVQNQLAQVFLRAFPGMPVPYL</sequence>
<dbReference type="KEGG" id="bfm:BP422_15900"/>
<accession>A0A220MII8</accession>
<evidence type="ECO:0000256" key="1">
    <source>
        <dbReference type="SAM" id="MobiDB-lite"/>
    </source>
</evidence>
<proteinExistence type="predicted"/>
<name>A0A220MII8_9BACL</name>
<dbReference type="EMBL" id="CP018145">
    <property type="protein sequence ID" value="ASJ54916.1"/>
    <property type="molecule type" value="Genomic_DNA"/>
</dbReference>
<organism evidence="2 3">
    <name type="scientific">Brevibacillus formosus</name>
    <dbReference type="NCBI Taxonomy" id="54913"/>
    <lineage>
        <taxon>Bacteria</taxon>
        <taxon>Bacillati</taxon>
        <taxon>Bacillota</taxon>
        <taxon>Bacilli</taxon>
        <taxon>Bacillales</taxon>
        <taxon>Paenibacillaceae</taxon>
        <taxon>Brevibacillus</taxon>
    </lineage>
</organism>
<evidence type="ECO:0000313" key="2">
    <source>
        <dbReference type="EMBL" id="ASJ54916.1"/>
    </source>
</evidence>
<feature type="compositionally biased region" description="Low complexity" evidence="1">
    <location>
        <begin position="1"/>
        <end position="15"/>
    </location>
</feature>